<sequence>MCKHVLNAQASIRAPCCKKWFDCPECHSEVSDHALRKTTEMVFACKKCKKVFRKDMSDYSEEDEYCPHCDNKYVLDAKMPELGIGIEGEDLRVDSRLIKDERIKQGKQLTSIFDVDGSDLLG</sequence>
<evidence type="ECO:0000259" key="5">
    <source>
        <dbReference type="PROSITE" id="PS51266"/>
    </source>
</evidence>
<dbReference type="EMBL" id="RBNI01013413">
    <property type="protein sequence ID" value="RUP31990.1"/>
    <property type="molecule type" value="Genomic_DNA"/>
</dbReference>
<keyword evidence="3" id="KW-0862">Zinc</keyword>
<gene>
    <name evidence="6" type="ORF">BC936DRAFT_138597</name>
</gene>
<keyword evidence="7" id="KW-1185">Reference proteome</keyword>
<dbReference type="InterPro" id="IPR052604">
    <property type="entry name" value="Mito_Tim_assembly_helper"/>
</dbReference>
<dbReference type="PROSITE" id="PS51266">
    <property type="entry name" value="ZF_CHY"/>
    <property type="match status" value="1"/>
</dbReference>
<keyword evidence="2 4" id="KW-0863">Zinc-finger</keyword>
<evidence type="ECO:0000256" key="1">
    <source>
        <dbReference type="ARBA" id="ARBA00022723"/>
    </source>
</evidence>
<protein>
    <recommendedName>
        <fullName evidence="5">CHY-type domain-containing protein</fullName>
    </recommendedName>
</protein>
<dbReference type="GO" id="GO:0045041">
    <property type="term" value="P:protein import into mitochondrial intermembrane space"/>
    <property type="evidence" value="ECO:0007669"/>
    <property type="project" value="TreeGrafter"/>
</dbReference>
<dbReference type="PANTHER" id="PTHR28082">
    <property type="entry name" value="ZINC FINGER PROTEIN"/>
    <property type="match status" value="1"/>
</dbReference>
<proteinExistence type="predicted"/>
<evidence type="ECO:0000256" key="4">
    <source>
        <dbReference type="PROSITE-ProRule" id="PRU00601"/>
    </source>
</evidence>
<dbReference type="Proteomes" id="UP000268093">
    <property type="component" value="Unassembled WGS sequence"/>
</dbReference>
<evidence type="ECO:0000256" key="2">
    <source>
        <dbReference type="ARBA" id="ARBA00022771"/>
    </source>
</evidence>
<evidence type="ECO:0000313" key="6">
    <source>
        <dbReference type="EMBL" id="RUP31990.1"/>
    </source>
</evidence>
<evidence type="ECO:0000256" key="3">
    <source>
        <dbReference type="ARBA" id="ARBA00022833"/>
    </source>
</evidence>
<organism evidence="6 7">
    <name type="scientific">Jimgerdemannia flammicorona</name>
    <dbReference type="NCBI Taxonomy" id="994334"/>
    <lineage>
        <taxon>Eukaryota</taxon>
        <taxon>Fungi</taxon>
        <taxon>Fungi incertae sedis</taxon>
        <taxon>Mucoromycota</taxon>
        <taxon>Mucoromycotina</taxon>
        <taxon>Endogonomycetes</taxon>
        <taxon>Endogonales</taxon>
        <taxon>Endogonaceae</taxon>
        <taxon>Jimgerdemannia</taxon>
    </lineage>
</organism>
<accession>A0A433C0A0</accession>
<dbReference type="SUPFAM" id="SSF161219">
    <property type="entry name" value="CHY zinc finger-like"/>
    <property type="match status" value="1"/>
</dbReference>
<reference evidence="6 7" key="1">
    <citation type="journal article" date="2018" name="New Phytol.">
        <title>Phylogenomics of Endogonaceae and evolution of mycorrhizas within Mucoromycota.</title>
        <authorList>
            <person name="Chang Y."/>
            <person name="Desiro A."/>
            <person name="Na H."/>
            <person name="Sandor L."/>
            <person name="Lipzen A."/>
            <person name="Clum A."/>
            <person name="Barry K."/>
            <person name="Grigoriev I.V."/>
            <person name="Martin F.M."/>
            <person name="Stajich J.E."/>
            <person name="Smith M.E."/>
            <person name="Bonito G."/>
            <person name="Spatafora J.W."/>
        </authorList>
    </citation>
    <scope>NUCLEOTIDE SEQUENCE [LARGE SCALE GENOMIC DNA]</scope>
    <source>
        <strain evidence="6 7">GMNB39</strain>
    </source>
</reference>
<dbReference type="Pfam" id="PF05495">
    <property type="entry name" value="zf-CHY"/>
    <property type="match status" value="1"/>
</dbReference>
<keyword evidence="1" id="KW-0479">Metal-binding</keyword>
<dbReference type="PANTHER" id="PTHR28082:SF2">
    <property type="entry name" value="CHY-TYPE DOMAIN-CONTAINING PROTEIN"/>
    <property type="match status" value="1"/>
</dbReference>
<evidence type="ECO:0000313" key="7">
    <source>
        <dbReference type="Proteomes" id="UP000268093"/>
    </source>
</evidence>
<dbReference type="InterPro" id="IPR008913">
    <property type="entry name" value="Znf_CHY"/>
</dbReference>
<dbReference type="AlphaFoldDB" id="A0A433C0A0"/>
<comment type="caution">
    <text evidence="6">The sequence shown here is derived from an EMBL/GenBank/DDBJ whole genome shotgun (WGS) entry which is preliminary data.</text>
</comment>
<feature type="domain" description="CHY-type" evidence="5">
    <location>
        <begin position="1"/>
        <end position="71"/>
    </location>
</feature>
<dbReference type="GO" id="GO:0008270">
    <property type="term" value="F:zinc ion binding"/>
    <property type="evidence" value="ECO:0007669"/>
    <property type="project" value="UniProtKB-KW"/>
</dbReference>
<dbReference type="InterPro" id="IPR037274">
    <property type="entry name" value="Znf_CHY_sf"/>
</dbReference>
<dbReference type="GO" id="GO:0005758">
    <property type="term" value="C:mitochondrial intermembrane space"/>
    <property type="evidence" value="ECO:0007669"/>
    <property type="project" value="TreeGrafter"/>
</dbReference>
<dbReference type="OrthoDB" id="411372at2759"/>
<name>A0A433C0A0_9FUNG</name>